<keyword evidence="2" id="KW-0489">Methyltransferase</keyword>
<dbReference type="RefSeq" id="WP_345172389.1">
    <property type="nucleotide sequence ID" value="NZ_BAABFQ010000003.1"/>
</dbReference>
<dbReference type="Gene3D" id="3.40.50.150">
    <property type="entry name" value="Vaccinia Virus protein VP39"/>
    <property type="match status" value="1"/>
</dbReference>
<keyword evidence="3" id="KW-1185">Reference proteome</keyword>
<evidence type="ECO:0000313" key="3">
    <source>
        <dbReference type="Proteomes" id="UP001595956"/>
    </source>
</evidence>
<comment type="caution">
    <text evidence="2">The sequence shown here is derived from an EMBL/GenBank/DDBJ whole genome shotgun (WGS) entry which is preliminary data.</text>
</comment>
<name>A0ABW0N382_9ACTN</name>
<reference evidence="3" key="1">
    <citation type="journal article" date="2019" name="Int. J. Syst. Evol. Microbiol.">
        <title>The Global Catalogue of Microorganisms (GCM) 10K type strain sequencing project: providing services to taxonomists for standard genome sequencing and annotation.</title>
        <authorList>
            <consortium name="The Broad Institute Genomics Platform"/>
            <consortium name="The Broad Institute Genome Sequencing Center for Infectious Disease"/>
            <person name="Wu L."/>
            <person name="Ma J."/>
        </authorList>
    </citation>
    <scope>NUCLEOTIDE SEQUENCE [LARGE SCALE GENOMIC DNA]</scope>
    <source>
        <strain evidence="3">KACC 13778</strain>
    </source>
</reference>
<dbReference type="NCBIfam" id="TIGR01444">
    <property type="entry name" value="fkbM_fam"/>
    <property type="match status" value="1"/>
</dbReference>
<feature type="domain" description="Methyltransferase FkbM" evidence="1">
    <location>
        <begin position="47"/>
        <end position="212"/>
    </location>
</feature>
<dbReference type="GO" id="GO:0032259">
    <property type="term" value="P:methylation"/>
    <property type="evidence" value="ECO:0007669"/>
    <property type="project" value="UniProtKB-KW"/>
</dbReference>
<organism evidence="2 3">
    <name type="scientific">Nocardioides caricicola</name>
    <dbReference type="NCBI Taxonomy" id="634770"/>
    <lineage>
        <taxon>Bacteria</taxon>
        <taxon>Bacillati</taxon>
        <taxon>Actinomycetota</taxon>
        <taxon>Actinomycetes</taxon>
        <taxon>Propionibacteriales</taxon>
        <taxon>Nocardioidaceae</taxon>
        <taxon>Nocardioides</taxon>
    </lineage>
</organism>
<accession>A0ABW0N382</accession>
<dbReference type="GO" id="GO:0008168">
    <property type="term" value="F:methyltransferase activity"/>
    <property type="evidence" value="ECO:0007669"/>
    <property type="project" value="UniProtKB-KW"/>
</dbReference>
<proteinExistence type="predicted"/>
<protein>
    <submittedName>
        <fullName evidence="2">FkbM family methyltransferase</fullName>
    </submittedName>
</protein>
<gene>
    <name evidence="2" type="ORF">ACFPKY_09580</name>
</gene>
<evidence type="ECO:0000313" key="2">
    <source>
        <dbReference type="EMBL" id="MFC5493352.1"/>
    </source>
</evidence>
<dbReference type="SUPFAM" id="SSF53335">
    <property type="entry name" value="S-adenosyl-L-methionine-dependent methyltransferases"/>
    <property type="match status" value="1"/>
</dbReference>
<sequence length="261" mass="29472">MDDAGYLYFRNLFGEYAADFRRDPLRKRVHDLFLELCLRLEPTIGLEIGAHEASFSQWLKAASPSTRCLAFEANPHVAEKYRDRVLATGVEYRHLAVGPTNGPAQLVIPTSVRHKERRLTNRMASLSLHTESDSAETVEVESVRLDDFLTLDADDRLVAWVDVEGATEVVLGSGPEVLRRTSLLYIEVEREAKWHDQWLDVDVARHLAGLGFTPIARDAQRPHQYNVVFAAPDLATDPEVARLVADVYRVKRNAKRGTKGR</sequence>
<keyword evidence="2" id="KW-0808">Transferase</keyword>
<dbReference type="InterPro" id="IPR029063">
    <property type="entry name" value="SAM-dependent_MTases_sf"/>
</dbReference>
<dbReference type="Pfam" id="PF05050">
    <property type="entry name" value="Methyltransf_21"/>
    <property type="match status" value="1"/>
</dbReference>
<dbReference type="InterPro" id="IPR006342">
    <property type="entry name" value="FkbM_mtfrase"/>
</dbReference>
<evidence type="ECO:0000259" key="1">
    <source>
        <dbReference type="Pfam" id="PF05050"/>
    </source>
</evidence>
<dbReference type="EMBL" id="JBHSMD010000002">
    <property type="protein sequence ID" value="MFC5493352.1"/>
    <property type="molecule type" value="Genomic_DNA"/>
</dbReference>
<dbReference type="Proteomes" id="UP001595956">
    <property type="component" value="Unassembled WGS sequence"/>
</dbReference>